<protein>
    <submittedName>
        <fullName evidence="1">Pilus assembly protein HofM</fullName>
    </submittedName>
</protein>
<dbReference type="InterPro" id="IPR043129">
    <property type="entry name" value="ATPase_NBD"/>
</dbReference>
<dbReference type="STRING" id="1878942.GCA_900128755_01157"/>
<dbReference type="SUPFAM" id="SSF53067">
    <property type="entry name" value="Actin-like ATPase domain"/>
    <property type="match status" value="1"/>
</dbReference>
<gene>
    <name evidence="1" type="ORF">CCS41_11065</name>
</gene>
<dbReference type="EMBL" id="CP021659">
    <property type="protein sequence ID" value="AWK14894.1"/>
    <property type="molecule type" value="Genomic_DNA"/>
</dbReference>
<name>A0A2U8IA12_9GAMM</name>
<dbReference type="Pfam" id="PF11104">
    <property type="entry name" value="PilM_2"/>
    <property type="match status" value="1"/>
</dbReference>
<evidence type="ECO:0000313" key="2">
    <source>
        <dbReference type="Proteomes" id="UP000261875"/>
    </source>
</evidence>
<proteinExistence type="predicted"/>
<sequence>MYSKLWQVGLDIQTSCVRALAVMRRRYGWQLRYWWQQALPPGVLQDGNLQQPEVLSEILCLLRQHLPKRISLRIALPAQRILQQTMLLPDKRLKEPSRSEFIQLNAIKQLPLNGQTLALDYRIDTGNSTELLITAAHQQEIQCWSHCLQQANLPPEVIDITPCALRYMVIAAGLSTEYILLHRLENEWLWVSPLSTPFRYGLIPLTQNILKQLHHIYPSERDKPLMAYYSSIVDELPPINATGWSPFSIFKRLQSPLPAIPMAFALAGGLAIRKVDY</sequence>
<evidence type="ECO:0000313" key="1">
    <source>
        <dbReference type="EMBL" id="AWK14894.1"/>
    </source>
</evidence>
<dbReference type="AlphaFoldDB" id="A0A2U8IA12"/>
<dbReference type="InterPro" id="IPR050696">
    <property type="entry name" value="FtsA/MreB"/>
</dbReference>
<dbReference type="OrthoDB" id="6447548at2"/>
<dbReference type="InterPro" id="IPR005883">
    <property type="entry name" value="PilM"/>
</dbReference>
<dbReference type="Proteomes" id="UP000261875">
    <property type="component" value="Chromosome"/>
</dbReference>
<dbReference type="KEGG" id="fsm:CCS41_11065"/>
<dbReference type="RefSeq" id="WP_072550060.1">
    <property type="nucleotide sequence ID" value="NZ_CP021659.1"/>
</dbReference>
<accession>A0A2U8IA12</accession>
<reference evidence="1 2" key="1">
    <citation type="submission" date="2017-05" db="EMBL/GenBank/DDBJ databases">
        <title>Genome sequence of Candidatus Fukatsuia symbiotica and Candidatus Hamiltonella defensa from Acyrthosiphon pisum strain 5D.</title>
        <authorList>
            <person name="Patel V.A."/>
            <person name="Chevignon G."/>
            <person name="Russell J.A."/>
            <person name="Oliver K.M."/>
        </authorList>
    </citation>
    <scope>NUCLEOTIDE SEQUENCE [LARGE SCALE GENOMIC DNA]</scope>
    <source>
        <strain evidence="1 2">5D</strain>
    </source>
</reference>
<organism evidence="1 2">
    <name type="scientific">Candidatus Fukatsuia symbiotica</name>
    <dbReference type="NCBI Taxonomy" id="1878942"/>
    <lineage>
        <taxon>Bacteria</taxon>
        <taxon>Pseudomonadati</taxon>
        <taxon>Pseudomonadota</taxon>
        <taxon>Gammaproteobacteria</taxon>
        <taxon>Enterobacterales</taxon>
        <taxon>Yersiniaceae</taxon>
        <taxon>Candidatus Fukatsuia</taxon>
    </lineage>
</organism>
<keyword evidence="2" id="KW-1185">Reference proteome</keyword>
<dbReference type="Gene3D" id="3.30.420.40">
    <property type="match status" value="1"/>
</dbReference>
<dbReference type="PANTHER" id="PTHR32432:SF3">
    <property type="entry name" value="ETHANOLAMINE UTILIZATION PROTEIN EUTJ"/>
    <property type="match status" value="1"/>
</dbReference>
<dbReference type="PANTHER" id="PTHR32432">
    <property type="entry name" value="CELL DIVISION PROTEIN FTSA-RELATED"/>
    <property type="match status" value="1"/>
</dbReference>